<gene>
    <name evidence="1" type="ORF">ACFYKX_27150</name>
</gene>
<comment type="caution">
    <text evidence="1">The sequence shown here is derived from an EMBL/GenBank/DDBJ whole genome shotgun (WGS) entry which is preliminary data.</text>
</comment>
<keyword evidence="2" id="KW-1185">Reference proteome</keyword>
<name>A0ABW6KN26_9BACI</name>
<protein>
    <submittedName>
        <fullName evidence="1">Uncharacterized protein</fullName>
    </submittedName>
</protein>
<dbReference type="RefSeq" id="WP_389365439.1">
    <property type="nucleotide sequence ID" value="NZ_JBIACK010000031.1"/>
</dbReference>
<organism evidence="1 2">
    <name type="scientific">Cytobacillus spartinae</name>
    <dbReference type="NCBI Taxonomy" id="3299023"/>
    <lineage>
        <taxon>Bacteria</taxon>
        <taxon>Bacillati</taxon>
        <taxon>Bacillota</taxon>
        <taxon>Bacilli</taxon>
        <taxon>Bacillales</taxon>
        <taxon>Bacillaceae</taxon>
        <taxon>Cytobacillus</taxon>
    </lineage>
</organism>
<accession>A0ABW6KN26</accession>
<evidence type="ECO:0000313" key="2">
    <source>
        <dbReference type="Proteomes" id="UP001601059"/>
    </source>
</evidence>
<proteinExistence type="predicted"/>
<sequence length="164" mass="18834">MAQIKGVTLKALQTGIGHDRAGFQANVYFKNKKIGTVLDDGYGGCLDIYIEKEFREQFQTVCNEYKDISNEFSNIEENLMYALYELSSDEKHYKQASKKGYEAIAVFDYKPRDKDGNVDYSKPIPYPSEEIYSIPKINMITDLVSQKKPIKHTIYKSLSDFILS</sequence>
<dbReference type="EMBL" id="JBIACK010000031">
    <property type="protein sequence ID" value="MFE8704235.1"/>
    <property type="molecule type" value="Genomic_DNA"/>
</dbReference>
<reference evidence="1 2" key="1">
    <citation type="submission" date="2024-08" db="EMBL/GenBank/DDBJ databases">
        <title>Two novel Cytobacillus novel species.</title>
        <authorList>
            <person name="Liu G."/>
        </authorList>
    </citation>
    <scope>NUCLEOTIDE SEQUENCE [LARGE SCALE GENOMIC DNA]</scope>
    <source>
        <strain evidence="1 2">FJAT-54145</strain>
    </source>
</reference>
<evidence type="ECO:0000313" key="1">
    <source>
        <dbReference type="EMBL" id="MFE8704235.1"/>
    </source>
</evidence>
<dbReference type="Proteomes" id="UP001601059">
    <property type="component" value="Unassembled WGS sequence"/>
</dbReference>